<keyword evidence="2" id="KW-1185">Reference proteome</keyword>
<gene>
    <name evidence="1" type="ORF">LSCM1_00969</name>
</gene>
<accession>A0A836KC24</accession>
<dbReference type="EMBL" id="JAFEUZ010000035">
    <property type="protein sequence ID" value="KAG5466792.1"/>
    <property type="molecule type" value="Genomic_DNA"/>
</dbReference>
<dbReference type="Proteomes" id="UP000673552">
    <property type="component" value="Unassembled WGS sequence"/>
</dbReference>
<name>A0A836KC24_9TRYP</name>
<dbReference type="KEGG" id="lmat:92511107"/>
<proteinExistence type="predicted"/>
<evidence type="ECO:0000313" key="1">
    <source>
        <dbReference type="EMBL" id="KAG5466792.1"/>
    </source>
</evidence>
<organism evidence="1 2">
    <name type="scientific">Leishmania martiniquensis</name>
    <dbReference type="NCBI Taxonomy" id="1580590"/>
    <lineage>
        <taxon>Eukaryota</taxon>
        <taxon>Discoba</taxon>
        <taxon>Euglenozoa</taxon>
        <taxon>Kinetoplastea</taxon>
        <taxon>Metakinetoplastina</taxon>
        <taxon>Trypanosomatida</taxon>
        <taxon>Trypanosomatidae</taxon>
        <taxon>Leishmaniinae</taxon>
        <taxon>Leishmania</taxon>
    </lineage>
</organism>
<sequence>MPALKPSVPSRWPVLNGASPTAALDDAKLQFATEEVRKRFSAIEMAEMLAVLKVLLTNPRLCECAREQASGALKDDIHGRPLAPELRRGGASVCADRNLPNRLRWRASVRSVTTARELSPQDSCTRNFEVGEGPTLDAPAVSWLSQEWTTMVISILDRACQHRGLADEHRTVVDRVQRAINEWFEDTSVEATESENVHAATGTEAHETPAWLATLTQVRHLAEQVCYSKYAAVYQRLCSEAENEGDEGMATPAHVLRDDDSAKEPSSVVARWSVHRATTGPVGIPPFSLVIQCGSGGDGAGASTSPLIIDLEARNGGTRSSGFDTRSTSFVVGCEWFQWVFLVQTVLACQNAPYPEVEDGATGSDAEALAAAQTKWHQRHCTVHLLYPSEAGFSDASDGSSGLRSAEAEYELSEPHVVLSSLLGVAMRVWCQRHPHIVAHVLQLEEDTSPRHIYDGSLFWPLWPLRDSAALGQCECASTTELMPTPLLPGECFSRDPGLGGEGAG</sequence>
<comment type="caution">
    <text evidence="1">The sequence shown here is derived from an EMBL/GenBank/DDBJ whole genome shotgun (WGS) entry which is preliminary data.</text>
</comment>
<reference evidence="2" key="2">
    <citation type="journal article" date="2021" name="Sci. Data">
        <title>Chromosome-scale genome sequencing, assembly and annotation of six genomes from subfamily Leishmaniinae.</title>
        <authorList>
            <person name="Almutairi H."/>
            <person name="Urbaniak M.D."/>
            <person name="Bates M.D."/>
            <person name="Jariyapan N."/>
            <person name="Kwakye-Nuako G."/>
            <person name="Thomaz Soccol V."/>
            <person name="Al-Salem W.S."/>
            <person name="Dillon R.J."/>
            <person name="Bates P.A."/>
            <person name="Gatherer D."/>
        </authorList>
    </citation>
    <scope>NUCLEOTIDE SEQUENCE [LARGE SCALE GENOMIC DNA]</scope>
</reference>
<dbReference type="AlphaFoldDB" id="A0A836KC24"/>
<evidence type="ECO:0000313" key="2">
    <source>
        <dbReference type="Proteomes" id="UP000673552"/>
    </source>
</evidence>
<protein>
    <submittedName>
        <fullName evidence="1">Uncharacterized protein</fullName>
    </submittedName>
</protein>
<dbReference type="RefSeq" id="XP_067174700.1">
    <property type="nucleotide sequence ID" value="XM_067318595.1"/>
</dbReference>
<dbReference type="GeneID" id="92511107"/>
<dbReference type="SMR" id="A0A836KC24"/>
<dbReference type="OrthoDB" id="271863at2759"/>
<reference evidence="2" key="1">
    <citation type="journal article" date="2021" name="Microbiol. Resour. Announc.">
        <title>LGAAP: Leishmaniinae Genome Assembly and Annotation Pipeline.</title>
        <authorList>
            <person name="Almutairi H."/>
            <person name="Urbaniak M.D."/>
            <person name="Bates M.D."/>
            <person name="Jariyapan N."/>
            <person name="Kwakye-Nuako G."/>
            <person name="Thomaz-Soccol V."/>
            <person name="Al-Salem W.S."/>
            <person name="Dillon R.J."/>
            <person name="Bates P.A."/>
            <person name="Gatherer D."/>
        </authorList>
    </citation>
    <scope>NUCLEOTIDE SEQUENCE [LARGE SCALE GENOMIC DNA]</scope>
</reference>